<dbReference type="CDD" id="cd06225">
    <property type="entry name" value="HAMP"/>
    <property type="match status" value="1"/>
</dbReference>
<keyword evidence="5" id="KW-0808">Transferase</keyword>
<dbReference type="InterPro" id="IPR036890">
    <property type="entry name" value="HATPase_C_sf"/>
</dbReference>
<dbReference type="Pfam" id="PF02518">
    <property type="entry name" value="HATPase_c"/>
    <property type="match status" value="1"/>
</dbReference>
<keyword evidence="7" id="KW-0418">Kinase</keyword>
<dbReference type="GO" id="GO:0005524">
    <property type="term" value="F:ATP binding"/>
    <property type="evidence" value="ECO:0007669"/>
    <property type="project" value="UniProtKB-KW"/>
</dbReference>
<dbReference type="SUPFAM" id="SSF158472">
    <property type="entry name" value="HAMP domain-like"/>
    <property type="match status" value="1"/>
</dbReference>
<feature type="transmembrane region" description="Helical" evidence="11">
    <location>
        <begin position="20"/>
        <end position="44"/>
    </location>
</feature>
<gene>
    <name evidence="14" type="ORF">DL240_01610</name>
</gene>
<keyword evidence="11" id="KW-0472">Membrane</keyword>
<feature type="domain" description="Histidine kinase" evidence="12">
    <location>
        <begin position="253"/>
        <end position="471"/>
    </location>
</feature>
<keyword evidence="11" id="KW-1133">Transmembrane helix</keyword>
<evidence type="ECO:0000259" key="13">
    <source>
        <dbReference type="PROSITE" id="PS50885"/>
    </source>
</evidence>
<evidence type="ECO:0000256" key="5">
    <source>
        <dbReference type="ARBA" id="ARBA00022679"/>
    </source>
</evidence>
<organism evidence="14 15">
    <name type="scientific">Lujinxingia litoralis</name>
    <dbReference type="NCBI Taxonomy" id="2211119"/>
    <lineage>
        <taxon>Bacteria</taxon>
        <taxon>Deltaproteobacteria</taxon>
        <taxon>Bradymonadales</taxon>
        <taxon>Lujinxingiaceae</taxon>
        <taxon>Lujinxingia</taxon>
    </lineage>
</organism>
<dbReference type="SMART" id="SM00388">
    <property type="entry name" value="HisKA"/>
    <property type="match status" value="1"/>
</dbReference>
<evidence type="ECO:0000256" key="10">
    <source>
        <dbReference type="SAM" id="Coils"/>
    </source>
</evidence>
<keyword evidence="8" id="KW-0067">ATP-binding</keyword>
<evidence type="ECO:0000256" key="4">
    <source>
        <dbReference type="ARBA" id="ARBA00022553"/>
    </source>
</evidence>
<dbReference type="InterPro" id="IPR004358">
    <property type="entry name" value="Sig_transdc_His_kin-like_C"/>
</dbReference>
<evidence type="ECO:0000256" key="3">
    <source>
        <dbReference type="ARBA" id="ARBA00012438"/>
    </source>
</evidence>
<name>A0A328C9Z0_9DELT</name>
<evidence type="ECO:0000256" key="11">
    <source>
        <dbReference type="SAM" id="Phobius"/>
    </source>
</evidence>
<comment type="catalytic activity">
    <reaction evidence="1">
        <text>ATP + protein L-histidine = ADP + protein N-phospho-L-histidine.</text>
        <dbReference type="EC" id="2.7.13.3"/>
    </reaction>
</comment>
<evidence type="ECO:0000256" key="6">
    <source>
        <dbReference type="ARBA" id="ARBA00022741"/>
    </source>
</evidence>
<dbReference type="SUPFAM" id="SSF47384">
    <property type="entry name" value="Homodimeric domain of signal transducing histidine kinase"/>
    <property type="match status" value="1"/>
</dbReference>
<evidence type="ECO:0000313" key="15">
    <source>
        <dbReference type="Proteomes" id="UP000249169"/>
    </source>
</evidence>
<dbReference type="SMART" id="SM00387">
    <property type="entry name" value="HATPase_c"/>
    <property type="match status" value="1"/>
</dbReference>
<dbReference type="SMART" id="SM00304">
    <property type="entry name" value="HAMP"/>
    <property type="match status" value="1"/>
</dbReference>
<dbReference type="RefSeq" id="WP_111728104.1">
    <property type="nucleotide sequence ID" value="NZ_QHKO01000001.1"/>
</dbReference>
<dbReference type="Gene3D" id="3.30.565.10">
    <property type="entry name" value="Histidine kinase-like ATPase, C-terminal domain"/>
    <property type="match status" value="1"/>
</dbReference>
<dbReference type="SUPFAM" id="SSF55874">
    <property type="entry name" value="ATPase domain of HSP90 chaperone/DNA topoisomerase II/histidine kinase"/>
    <property type="match status" value="1"/>
</dbReference>
<dbReference type="Pfam" id="PF00672">
    <property type="entry name" value="HAMP"/>
    <property type="match status" value="1"/>
</dbReference>
<dbReference type="InterPro" id="IPR005467">
    <property type="entry name" value="His_kinase_dom"/>
</dbReference>
<dbReference type="InterPro" id="IPR003594">
    <property type="entry name" value="HATPase_dom"/>
</dbReference>
<comment type="subcellular location">
    <subcellularLocation>
        <location evidence="2">Membrane</location>
    </subcellularLocation>
</comment>
<dbReference type="GO" id="GO:0016020">
    <property type="term" value="C:membrane"/>
    <property type="evidence" value="ECO:0007669"/>
    <property type="project" value="UniProtKB-SubCell"/>
</dbReference>
<comment type="caution">
    <text evidence="14">The sequence shown here is derived from an EMBL/GenBank/DDBJ whole genome shotgun (WGS) entry which is preliminary data.</text>
</comment>
<keyword evidence="11" id="KW-0812">Transmembrane</keyword>
<protein>
    <recommendedName>
        <fullName evidence="3">histidine kinase</fullName>
        <ecNumber evidence="3">2.7.13.3</ecNumber>
    </recommendedName>
</protein>
<feature type="domain" description="HAMP" evidence="13">
    <location>
        <begin position="163"/>
        <end position="215"/>
    </location>
</feature>
<feature type="transmembrane region" description="Helical" evidence="11">
    <location>
        <begin position="142"/>
        <end position="164"/>
    </location>
</feature>
<evidence type="ECO:0000259" key="12">
    <source>
        <dbReference type="PROSITE" id="PS50109"/>
    </source>
</evidence>
<dbReference type="InterPro" id="IPR003660">
    <property type="entry name" value="HAMP_dom"/>
</dbReference>
<keyword evidence="6" id="KW-0547">Nucleotide-binding</keyword>
<dbReference type="OrthoDB" id="9781147at2"/>
<dbReference type="PROSITE" id="PS50885">
    <property type="entry name" value="HAMP"/>
    <property type="match status" value="1"/>
</dbReference>
<evidence type="ECO:0000256" key="8">
    <source>
        <dbReference type="ARBA" id="ARBA00022840"/>
    </source>
</evidence>
<keyword evidence="9" id="KW-0902">Two-component regulatory system</keyword>
<dbReference type="EMBL" id="QHKO01000001">
    <property type="protein sequence ID" value="RAL24932.1"/>
    <property type="molecule type" value="Genomic_DNA"/>
</dbReference>
<keyword evidence="15" id="KW-1185">Reference proteome</keyword>
<accession>A0A328C9Z0</accession>
<evidence type="ECO:0000256" key="1">
    <source>
        <dbReference type="ARBA" id="ARBA00000085"/>
    </source>
</evidence>
<dbReference type="EC" id="2.7.13.3" evidence="3"/>
<evidence type="ECO:0000256" key="9">
    <source>
        <dbReference type="ARBA" id="ARBA00023012"/>
    </source>
</evidence>
<feature type="coiled-coil region" evidence="10">
    <location>
        <begin position="207"/>
        <end position="244"/>
    </location>
</feature>
<sequence length="491" mass="52923">MLSPPTTEEFTGQRPIRRGGLRATLSVGLVVLLVVALALVALAVGQLHKRQVQQLLLDEAGRHARMLAAMPPSQRGAATEALADQPGVLFAGDALPLEPLPAPGFGRFEGAPAVFAGGASGPWVVLSAAPAQHALEANQRALLLYLALTLLFVTLVGYAFYFFVVVRPLRAIGVATRRAAEGDLASPIKVLPRNEFGQVGHSFNQMLATLDAQRAELQERLEALERAHRELKRTQDSLIRSEKLASVGQLAAGVAHEIGNPLAAVMGYVDLLGDRDLDEESAREVVARTQKQLSRMREIIRQLLDYSRPHPEASPENVVLRELAAEALELARLGRRTRPVDLVLRAPDDLPEARAIAAELSQVLVNLLLNATDALSDSDLDTPQILVDLHADEEMLYVDVIDNGPGVPAELRTRIFDPFFSTRAPGQGTGLGLAISQRLVERVGGELRAGERTLIGFDHGAHFELRLPRAAAPSARHSVPAAPEHATEAPD</sequence>
<keyword evidence="10" id="KW-0175">Coiled coil</keyword>
<dbReference type="PANTHER" id="PTHR43065">
    <property type="entry name" value="SENSOR HISTIDINE KINASE"/>
    <property type="match status" value="1"/>
</dbReference>
<evidence type="ECO:0000256" key="7">
    <source>
        <dbReference type="ARBA" id="ARBA00022777"/>
    </source>
</evidence>
<dbReference type="InterPro" id="IPR003661">
    <property type="entry name" value="HisK_dim/P_dom"/>
</dbReference>
<evidence type="ECO:0000313" key="14">
    <source>
        <dbReference type="EMBL" id="RAL24932.1"/>
    </source>
</evidence>
<proteinExistence type="predicted"/>
<dbReference type="Proteomes" id="UP000249169">
    <property type="component" value="Unassembled WGS sequence"/>
</dbReference>
<reference evidence="14 15" key="1">
    <citation type="submission" date="2018-05" db="EMBL/GenBank/DDBJ databases">
        <title>Lujinxingia marina gen. nov. sp. nov., a new facultative anaerobic member of the class Deltaproteobacteria, and proposal of Lujinxingaceae fam. nov.</title>
        <authorList>
            <person name="Li C.-M."/>
        </authorList>
    </citation>
    <scope>NUCLEOTIDE SEQUENCE [LARGE SCALE GENOMIC DNA]</scope>
    <source>
        <strain evidence="14 15">B210</strain>
    </source>
</reference>
<dbReference type="Pfam" id="PF00512">
    <property type="entry name" value="HisKA"/>
    <property type="match status" value="1"/>
</dbReference>
<dbReference type="AlphaFoldDB" id="A0A328C9Z0"/>
<dbReference type="InterPro" id="IPR036097">
    <property type="entry name" value="HisK_dim/P_sf"/>
</dbReference>
<keyword evidence="4" id="KW-0597">Phosphoprotein</keyword>
<dbReference type="CDD" id="cd00082">
    <property type="entry name" value="HisKA"/>
    <property type="match status" value="1"/>
</dbReference>
<dbReference type="Gene3D" id="1.10.287.130">
    <property type="match status" value="1"/>
</dbReference>
<dbReference type="PANTHER" id="PTHR43065:SF10">
    <property type="entry name" value="PEROXIDE STRESS-ACTIVATED HISTIDINE KINASE MAK3"/>
    <property type="match status" value="1"/>
</dbReference>
<dbReference type="GO" id="GO:0000155">
    <property type="term" value="F:phosphorelay sensor kinase activity"/>
    <property type="evidence" value="ECO:0007669"/>
    <property type="project" value="InterPro"/>
</dbReference>
<evidence type="ECO:0000256" key="2">
    <source>
        <dbReference type="ARBA" id="ARBA00004370"/>
    </source>
</evidence>
<dbReference type="PRINTS" id="PR00344">
    <property type="entry name" value="BCTRLSENSOR"/>
</dbReference>
<dbReference type="Gene3D" id="6.10.340.10">
    <property type="match status" value="1"/>
</dbReference>
<dbReference type="PROSITE" id="PS50109">
    <property type="entry name" value="HIS_KIN"/>
    <property type="match status" value="1"/>
</dbReference>